<evidence type="ECO:0000256" key="1">
    <source>
        <dbReference type="SAM" id="SignalP"/>
    </source>
</evidence>
<dbReference type="AlphaFoldDB" id="A0A364XZH4"/>
<dbReference type="RefSeq" id="WP_133259712.1">
    <property type="nucleotide sequence ID" value="NZ_QMFY01000014.1"/>
</dbReference>
<evidence type="ECO:0000313" key="2">
    <source>
        <dbReference type="EMBL" id="RAV98852.1"/>
    </source>
</evidence>
<feature type="chain" id="PRO_5016858225" evidence="1">
    <location>
        <begin position="24"/>
        <end position="212"/>
    </location>
</feature>
<feature type="signal peptide" evidence="1">
    <location>
        <begin position="1"/>
        <end position="23"/>
    </location>
</feature>
<protein>
    <submittedName>
        <fullName evidence="2">TerB family tellurite resistance protein</fullName>
    </submittedName>
</protein>
<gene>
    <name evidence="2" type="ORF">DQQ10_21350</name>
</gene>
<keyword evidence="3" id="KW-1185">Reference proteome</keyword>
<evidence type="ECO:0000313" key="3">
    <source>
        <dbReference type="Proteomes" id="UP000251889"/>
    </source>
</evidence>
<organism evidence="2 3">
    <name type="scientific">Pseudochryseolinea flava</name>
    <dbReference type="NCBI Taxonomy" id="2059302"/>
    <lineage>
        <taxon>Bacteria</taxon>
        <taxon>Pseudomonadati</taxon>
        <taxon>Bacteroidota</taxon>
        <taxon>Cytophagia</taxon>
        <taxon>Cytophagales</taxon>
        <taxon>Fulvivirgaceae</taxon>
        <taxon>Pseudochryseolinea</taxon>
    </lineage>
</organism>
<proteinExistence type="predicted"/>
<keyword evidence="1" id="KW-0732">Signal</keyword>
<name>A0A364XZH4_9BACT</name>
<dbReference type="Proteomes" id="UP000251889">
    <property type="component" value="Unassembled WGS sequence"/>
</dbReference>
<dbReference type="OrthoDB" id="826958at2"/>
<accession>A0A364XZH4</accession>
<reference evidence="2 3" key="1">
    <citation type="submission" date="2018-06" db="EMBL/GenBank/DDBJ databases">
        <title>Chryseolinea flavus sp. nov., a member of the phylum Bacteroidetes isolated from soil.</title>
        <authorList>
            <person name="Li Y."/>
            <person name="Wang J."/>
        </authorList>
    </citation>
    <scope>NUCLEOTIDE SEQUENCE [LARGE SCALE GENOMIC DNA]</scope>
    <source>
        <strain evidence="2 3">SDU1-6</strain>
    </source>
</reference>
<dbReference type="EMBL" id="QMFY01000014">
    <property type="protein sequence ID" value="RAV98852.1"/>
    <property type="molecule type" value="Genomic_DNA"/>
</dbReference>
<sequence>MKTLRIVSMSVLCLLASTWYCQAQQQEATQLALNLEKLRQFKAILQSMYKTYQILQDGYDNIKNIAEGNFNLHDAFLDRLLKVNPAVKKYHKVARIVRHQQLLVEGCRRSIQRIRADNNFSSEDVQYMKSVFDRLIKGSLDNLEELLMVITAAKLRMSDQERLRAIDRISATLETKLHVFRRFDNDCKMLSNHRAKANSEINTTKQLHQIEM</sequence>
<comment type="caution">
    <text evidence="2">The sequence shown here is derived from an EMBL/GenBank/DDBJ whole genome shotgun (WGS) entry which is preliminary data.</text>
</comment>